<keyword evidence="10" id="KW-0732">Signal</keyword>
<evidence type="ECO:0000256" key="5">
    <source>
        <dbReference type="ARBA" id="ARBA00022519"/>
    </source>
</evidence>
<dbReference type="GO" id="GO:0030288">
    <property type="term" value="C:outer membrane-bounded periplasmic space"/>
    <property type="evidence" value="ECO:0007669"/>
    <property type="project" value="InterPro"/>
</dbReference>
<feature type="domain" description="TonB C-terminal" evidence="11">
    <location>
        <begin position="137"/>
        <end position="228"/>
    </location>
</feature>
<comment type="subcellular location">
    <subcellularLocation>
        <location evidence="1">Cell inner membrane</location>
        <topology evidence="1">Single-pass membrane protein</topology>
        <orientation evidence="1">Periplasmic side</orientation>
    </subcellularLocation>
</comment>
<keyword evidence="13" id="KW-1185">Reference proteome</keyword>
<organism evidence="12 13">
    <name type="scientific">Tenacibaculum adriaticum</name>
    <dbReference type="NCBI Taxonomy" id="413713"/>
    <lineage>
        <taxon>Bacteria</taxon>
        <taxon>Pseudomonadati</taxon>
        <taxon>Bacteroidota</taxon>
        <taxon>Flavobacteriia</taxon>
        <taxon>Flavobacteriales</taxon>
        <taxon>Flavobacteriaceae</taxon>
        <taxon>Tenacibaculum</taxon>
    </lineage>
</organism>
<evidence type="ECO:0000256" key="2">
    <source>
        <dbReference type="ARBA" id="ARBA00006555"/>
    </source>
</evidence>
<dbReference type="AlphaFoldDB" id="A0A5S5DM06"/>
<dbReference type="InterPro" id="IPR051045">
    <property type="entry name" value="TonB-dependent_transducer"/>
</dbReference>
<evidence type="ECO:0000256" key="10">
    <source>
        <dbReference type="SAM" id="SignalP"/>
    </source>
</evidence>
<keyword evidence="3" id="KW-0813">Transport</keyword>
<dbReference type="GO" id="GO:0031992">
    <property type="term" value="F:energy transducer activity"/>
    <property type="evidence" value="ECO:0007669"/>
    <property type="project" value="InterPro"/>
</dbReference>
<dbReference type="GO" id="GO:0098797">
    <property type="term" value="C:plasma membrane protein complex"/>
    <property type="evidence" value="ECO:0007669"/>
    <property type="project" value="TreeGrafter"/>
</dbReference>
<keyword evidence="4" id="KW-1003">Cell membrane</keyword>
<evidence type="ECO:0000256" key="6">
    <source>
        <dbReference type="ARBA" id="ARBA00022692"/>
    </source>
</evidence>
<dbReference type="InterPro" id="IPR006260">
    <property type="entry name" value="TonB/TolA_C"/>
</dbReference>
<proteinExistence type="inferred from homology"/>
<dbReference type="PANTHER" id="PTHR33446:SF2">
    <property type="entry name" value="PROTEIN TONB"/>
    <property type="match status" value="1"/>
</dbReference>
<evidence type="ECO:0000256" key="3">
    <source>
        <dbReference type="ARBA" id="ARBA00022448"/>
    </source>
</evidence>
<keyword evidence="7" id="KW-0653">Protein transport</keyword>
<evidence type="ECO:0000313" key="13">
    <source>
        <dbReference type="Proteomes" id="UP000323136"/>
    </source>
</evidence>
<keyword evidence="9" id="KW-0472">Membrane</keyword>
<feature type="chain" id="PRO_5024369183" evidence="10">
    <location>
        <begin position="21"/>
        <end position="228"/>
    </location>
</feature>
<keyword evidence="5" id="KW-0997">Cell inner membrane</keyword>
<evidence type="ECO:0000256" key="1">
    <source>
        <dbReference type="ARBA" id="ARBA00004383"/>
    </source>
</evidence>
<name>A0A5S5DM06_9FLAO</name>
<dbReference type="GO" id="GO:0015031">
    <property type="term" value="P:protein transport"/>
    <property type="evidence" value="ECO:0007669"/>
    <property type="project" value="UniProtKB-KW"/>
</dbReference>
<dbReference type="SUPFAM" id="SSF74653">
    <property type="entry name" value="TolA/TonB C-terminal domain"/>
    <property type="match status" value="1"/>
</dbReference>
<dbReference type="Pfam" id="PF03544">
    <property type="entry name" value="TonB_C"/>
    <property type="match status" value="1"/>
</dbReference>
<dbReference type="PROSITE" id="PS52015">
    <property type="entry name" value="TONB_CTD"/>
    <property type="match status" value="1"/>
</dbReference>
<dbReference type="GO" id="GO:0055085">
    <property type="term" value="P:transmembrane transport"/>
    <property type="evidence" value="ECO:0007669"/>
    <property type="project" value="InterPro"/>
</dbReference>
<feature type="signal peptide" evidence="10">
    <location>
        <begin position="1"/>
        <end position="20"/>
    </location>
</feature>
<evidence type="ECO:0000259" key="11">
    <source>
        <dbReference type="PROSITE" id="PS52015"/>
    </source>
</evidence>
<keyword evidence="6" id="KW-0812">Transmembrane</keyword>
<dbReference type="Gene3D" id="3.30.1150.10">
    <property type="match status" value="1"/>
</dbReference>
<dbReference type="InterPro" id="IPR003538">
    <property type="entry name" value="TonB"/>
</dbReference>
<evidence type="ECO:0000256" key="9">
    <source>
        <dbReference type="ARBA" id="ARBA00023136"/>
    </source>
</evidence>
<dbReference type="EMBL" id="VNIA01000009">
    <property type="protein sequence ID" value="TYP96076.1"/>
    <property type="molecule type" value="Genomic_DNA"/>
</dbReference>
<dbReference type="InterPro" id="IPR037682">
    <property type="entry name" value="TonB_C"/>
</dbReference>
<sequence>MKNYIIFTTLLYFFSLNSFCQSQKTCDTPEEDIIDLNSISKCSIEELKDSANTRKVTLNVSSYTKNRSSHYIRKRKKEATSLNNTNGLQNVVGNILVENSITEKSLKISSQEVLFSVVDEIPLFPDCHNMKNEKKTKCFNDEISNHFATNFYPERASDNGINGKVFIQFVIDIKGKVVNLQVRGPKNANRLEEEVKRVINKLPSFTPGKHKGFPVNVKYSLPINFTLD</sequence>
<dbReference type="OrthoDB" id="1039448at2"/>
<protein>
    <submittedName>
        <fullName evidence="12">TonB family protein</fullName>
    </submittedName>
</protein>
<keyword evidence="8" id="KW-1133">Transmembrane helix</keyword>
<accession>A0A5S5DM06</accession>
<evidence type="ECO:0000256" key="7">
    <source>
        <dbReference type="ARBA" id="ARBA00022927"/>
    </source>
</evidence>
<evidence type="ECO:0000256" key="4">
    <source>
        <dbReference type="ARBA" id="ARBA00022475"/>
    </source>
</evidence>
<gene>
    <name evidence="12" type="ORF">C7447_10913</name>
</gene>
<evidence type="ECO:0000313" key="12">
    <source>
        <dbReference type="EMBL" id="TYP96076.1"/>
    </source>
</evidence>
<dbReference type="GO" id="GO:0015891">
    <property type="term" value="P:siderophore transport"/>
    <property type="evidence" value="ECO:0007669"/>
    <property type="project" value="InterPro"/>
</dbReference>
<dbReference type="RefSeq" id="WP_148871215.1">
    <property type="nucleotide sequence ID" value="NZ_VNIA01000009.1"/>
</dbReference>
<dbReference type="NCBIfam" id="TIGR01352">
    <property type="entry name" value="tonB_Cterm"/>
    <property type="match status" value="1"/>
</dbReference>
<reference evidence="12 13" key="1">
    <citation type="submission" date="2019-07" db="EMBL/GenBank/DDBJ databases">
        <title>Genomic Encyclopedia of Type Strains, Phase IV (KMG-IV): sequencing the most valuable type-strain genomes for metagenomic binning, comparative biology and taxonomic classification.</title>
        <authorList>
            <person name="Goeker M."/>
        </authorList>
    </citation>
    <scope>NUCLEOTIDE SEQUENCE [LARGE SCALE GENOMIC DNA]</scope>
    <source>
        <strain evidence="12 13">DSM 18961</strain>
    </source>
</reference>
<dbReference type="PANTHER" id="PTHR33446">
    <property type="entry name" value="PROTEIN TONB-RELATED"/>
    <property type="match status" value="1"/>
</dbReference>
<comment type="caution">
    <text evidence="12">The sequence shown here is derived from an EMBL/GenBank/DDBJ whole genome shotgun (WGS) entry which is preliminary data.</text>
</comment>
<comment type="similarity">
    <text evidence="2">Belongs to the TonB family.</text>
</comment>
<dbReference type="Proteomes" id="UP000323136">
    <property type="component" value="Unassembled WGS sequence"/>
</dbReference>
<dbReference type="PRINTS" id="PR01374">
    <property type="entry name" value="TONBPROTEIN"/>
</dbReference>
<evidence type="ECO:0000256" key="8">
    <source>
        <dbReference type="ARBA" id="ARBA00022989"/>
    </source>
</evidence>